<organism evidence="2 3">
    <name type="scientific">Gnathostoma spinigerum</name>
    <dbReference type="NCBI Taxonomy" id="75299"/>
    <lineage>
        <taxon>Eukaryota</taxon>
        <taxon>Metazoa</taxon>
        <taxon>Ecdysozoa</taxon>
        <taxon>Nematoda</taxon>
        <taxon>Chromadorea</taxon>
        <taxon>Rhabditida</taxon>
        <taxon>Spirurina</taxon>
        <taxon>Gnathostomatomorpha</taxon>
        <taxon>Gnathostomatoidea</taxon>
        <taxon>Gnathostomatidae</taxon>
        <taxon>Gnathostoma</taxon>
    </lineage>
</organism>
<keyword evidence="3" id="KW-1185">Reference proteome</keyword>
<dbReference type="AlphaFoldDB" id="A0ABD6EEL4"/>
<reference evidence="2 3" key="1">
    <citation type="submission" date="2024-08" db="EMBL/GenBank/DDBJ databases">
        <title>Gnathostoma spinigerum genome.</title>
        <authorList>
            <person name="Gonzalez-Bertolin B."/>
            <person name="Monzon S."/>
            <person name="Zaballos A."/>
            <person name="Jimenez P."/>
            <person name="Dekumyoy P."/>
            <person name="Varona S."/>
            <person name="Cuesta I."/>
            <person name="Sumanam S."/>
            <person name="Adisakwattana P."/>
            <person name="Gasser R.B."/>
            <person name="Hernandez-Gonzalez A."/>
            <person name="Young N.D."/>
            <person name="Perteguer M.J."/>
        </authorList>
    </citation>
    <scope>NUCLEOTIDE SEQUENCE [LARGE SCALE GENOMIC DNA]</scope>
    <source>
        <strain evidence="2">AL3</strain>
        <tissue evidence="2">Liver</tissue>
    </source>
</reference>
<sequence>MLIFTILLLISTVHSIVEEFELDTSLPTVTCRQCIQLWRSVSRDPKTTCGPQTRTCTGNACFMRQCKHCPMYQYMSGCLTLTEWQTTDLAAARQRGELLATRVGATLLCEDSLNQTTCICNRRNKCNDIHIRSPFTTYAGNLFGGIINIDAQIAKIDPRYADFQLGRYAFHFTNCVQRKFLSLLLLIPLLKSLRTLS</sequence>
<dbReference type="EMBL" id="JBGFUD010002538">
    <property type="protein sequence ID" value="MFH4977712.1"/>
    <property type="molecule type" value="Genomic_DNA"/>
</dbReference>
<proteinExistence type="predicted"/>
<accession>A0ABD6EEL4</accession>
<protein>
    <submittedName>
        <fullName evidence="2">Uncharacterized protein</fullName>
    </submittedName>
</protein>
<gene>
    <name evidence="2" type="ORF">AB6A40_004421</name>
</gene>
<comment type="caution">
    <text evidence="2">The sequence shown here is derived from an EMBL/GenBank/DDBJ whole genome shotgun (WGS) entry which is preliminary data.</text>
</comment>
<feature type="chain" id="PRO_5044798088" evidence="1">
    <location>
        <begin position="16"/>
        <end position="197"/>
    </location>
</feature>
<feature type="signal peptide" evidence="1">
    <location>
        <begin position="1"/>
        <end position="15"/>
    </location>
</feature>
<keyword evidence="1" id="KW-0732">Signal</keyword>
<evidence type="ECO:0000256" key="1">
    <source>
        <dbReference type="SAM" id="SignalP"/>
    </source>
</evidence>
<dbReference type="Proteomes" id="UP001608902">
    <property type="component" value="Unassembled WGS sequence"/>
</dbReference>
<evidence type="ECO:0000313" key="3">
    <source>
        <dbReference type="Proteomes" id="UP001608902"/>
    </source>
</evidence>
<evidence type="ECO:0000313" key="2">
    <source>
        <dbReference type="EMBL" id="MFH4977712.1"/>
    </source>
</evidence>
<name>A0ABD6EEL4_9BILA</name>